<evidence type="ECO:0000313" key="1">
    <source>
        <dbReference type="EMBL" id="KAK4422734.1"/>
    </source>
</evidence>
<comment type="caution">
    <text evidence="1">The sequence shown here is derived from an EMBL/GenBank/DDBJ whole genome shotgun (WGS) entry which is preliminary data.</text>
</comment>
<protein>
    <submittedName>
        <fullName evidence="1">Uncharacterized protein</fullName>
    </submittedName>
</protein>
<proteinExistence type="predicted"/>
<dbReference type="PANTHER" id="PTHR36337:SF1">
    <property type="entry name" value="OBSCURIN-LIKE PROTEIN"/>
    <property type="match status" value="1"/>
</dbReference>
<dbReference type="AlphaFoldDB" id="A0AAE2CI13"/>
<gene>
    <name evidence="1" type="ORF">Salat_1855900</name>
</gene>
<name>A0AAE2CI13_9LAMI</name>
<reference evidence="1" key="2">
    <citation type="journal article" date="2024" name="Plant">
        <title>Genomic evolution and insights into agronomic trait innovations of Sesamum species.</title>
        <authorList>
            <person name="Miao H."/>
            <person name="Wang L."/>
            <person name="Qu L."/>
            <person name="Liu H."/>
            <person name="Sun Y."/>
            <person name="Le M."/>
            <person name="Wang Q."/>
            <person name="Wei S."/>
            <person name="Zheng Y."/>
            <person name="Lin W."/>
            <person name="Duan Y."/>
            <person name="Cao H."/>
            <person name="Xiong S."/>
            <person name="Wang X."/>
            <person name="Wei L."/>
            <person name="Li C."/>
            <person name="Ma Q."/>
            <person name="Ju M."/>
            <person name="Zhao R."/>
            <person name="Li G."/>
            <person name="Mu C."/>
            <person name="Tian Q."/>
            <person name="Mei H."/>
            <person name="Zhang T."/>
            <person name="Gao T."/>
            <person name="Zhang H."/>
        </authorList>
    </citation>
    <scope>NUCLEOTIDE SEQUENCE</scope>
    <source>
        <strain evidence="1">3651</strain>
    </source>
</reference>
<dbReference type="EMBL" id="JACGWO010000007">
    <property type="protein sequence ID" value="KAK4422734.1"/>
    <property type="molecule type" value="Genomic_DNA"/>
</dbReference>
<evidence type="ECO:0000313" key="2">
    <source>
        <dbReference type="Proteomes" id="UP001293254"/>
    </source>
</evidence>
<dbReference type="PANTHER" id="PTHR36337">
    <property type="entry name" value="OBSCURIN-LIKE PROTEIN"/>
    <property type="match status" value="1"/>
</dbReference>
<organism evidence="1 2">
    <name type="scientific">Sesamum alatum</name>
    <dbReference type="NCBI Taxonomy" id="300844"/>
    <lineage>
        <taxon>Eukaryota</taxon>
        <taxon>Viridiplantae</taxon>
        <taxon>Streptophyta</taxon>
        <taxon>Embryophyta</taxon>
        <taxon>Tracheophyta</taxon>
        <taxon>Spermatophyta</taxon>
        <taxon>Magnoliopsida</taxon>
        <taxon>eudicotyledons</taxon>
        <taxon>Gunneridae</taxon>
        <taxon>Pentapetalae</taxon>
        <taxon>asterids</taxon>
        <taxon>lamiids</taxon>
        <taxon>Lamiales</taxon>
        <taxon>Pedaliaceae</taxon>
        <taxon>Sesamum</taxon>
    </lineage>
</organism>
<dbReference type="Proteomes" id="UP001293254">
    <property type="component" value="Unassembled WGS sequence"/>
</dbReference>
<accession>A0AAE2CI13</accession>
<reference evidence="1" key="1">
    <citation type="submission" date="2020-06" db="EMBL/GenBank/DDBJ databases">
        <authorList>
            <person name="Li T."/>
            <person name="Hu X."/>
            <person name="Zhang T."/>
            <person name="Song X."/>
            <person name="Zhang H."/>
            <person name="Dai N."/>
            <person name="Sheng W."/>
            <person name="Hou X."/>
            <person name="Wei L."/>
        </authorList>
    </citation>
    <scope>NUCLEOTIDE SEQUENCE</scope>
    <source>
        <strain evidence="1">3651</strain>
        <tissue evidence="1">Leaf</tissue>
    </source>
</reference>
<sequence>MAKQPQSFYLQEWLQRIIVIDSNMNGSVQCIALALARSDSVSYRSSLLVSLALGLLTEVFSLLCIYNKVLKFPDENRTAVLDEIKNHLSSVISKEAGARTGAFCNQYASSDECSRSTVENLIWDYCQEVYLWHREGKGDACWQPR</sequence>
<keyword evidence="2" id="KW-1185">Reference proteome</keyword>